<dbReference type="SUPFAM" id="SSF47005">
    <property type="entry name" value="Peripheral subunit-binding domain of 2-oxo acid dehydrogenase complex"/>
    <property type="match status" value="1"/>
</dbReference>
<evidence type="ECO:0000256" key="9">
    <source>
        <dbReference type="SAM" id="MobiDB-lite"/>
    </source>
</evidence>
<dbReference type="HOGENOM" id="CLU_016733_10_0_0"/>
<dbReference type="GO" id="GO:0031405">
    <property type="term" value="F:lipoic acid binding"/>
    <property type="evidence" value="ECO:0007669"/>
    <property type="project" value="TreeGrafter"/>
</dbReference>
<dbReference type="Gene3D" id="4.10.320.10">
    <property type="entry name" value="E3-binding domain"/>
    <property type="match status" value="1"/>
</dbReference>
<evidence type="ECO:0000256" key="3">
    <source>
        <dbReference type="ARBA" id="ARBA00011484"/>
    </source>
</evidence>
<evidence type="ECO:0000256" key="1">
    <source>
        <dbReference type="ARBA" id="ARBA00001938"/>
    </source>
</evidence>
<comment type="catalytic activity">
    <reaction evidence="7">
        <text>N(6)-[(R)-dihydrolipoyl]-L-lysyl-[protein] + acetyl-CoA = N(6)-[(R)-S(8)-acetyldihydrolipoyl]-L-lysyl-[protein] + CoA</text>
        <dbReference type="Rhea" id="RHEA:17017"/>
        <dbReference type="Rhea" id="RHEA-COMP:10475"/>
        <dbReference type="Rhea" id="RHEA-COMP:10478"/>
        <dbReference type="ChEBI" id="CHEBI:57287"/>
        <dbReference type="ChEBI" id="CHEBI:57288"/>
        <dbReference type="ChEBI" id="CHEBI:83100"/>
        <dbReference type="ChEBI" id="CHEBI:83111"/>
        <dbReference type="EC" id="2.3.1.12"/>
    </reaction>
</comment>
<keyword evidence="6 8" id="KW-0012">Acyltransferase</keyword>
<comment type="similarity">
    <text evidence="2 8">Belongs to the 2-oxoacid dehydrogenase family.</text>
</comment>
<dbReference type="Pfam" id="PF00364">
    <property type="entry name" value="Biotin_lipoyl"/>
    <property type="match status" value="1"/>
</dbReference>
<dbReference type="STRING" id="756272.Plabr_4533"/>
<feature type="domain" description="Peripheral subunit-binding (PSBD)" evidence="11">
    <location>
        <begin position="146"/>
        <end position="183"/>
    </location>
</feature>
<dbReference type="SUPFAM" id="SSF51230">
    <property type="entry name" value="Single hybrid motif"/>
    <property type="match status" value="1"/>
</dbReference>
<dbReference type="Pfam" id="PF00198">
    <property type="entry name" value="2-oxoacid_dh"/>
    <property type="match status" value="1"/>
</dbReference>
<dbReference type="InterPro" id="IPR004167">
    <property type="entry name" value="PSBD"/>
</dbReference>
<dbReference type="PROSITE" id="PS50968">
    <property type="entry name" value="BIOTINYL_LIPOYL"/>
    <property type="match status" value="1"/>
</dbReference>
<evidence type="ECO:0000256" key="2">
    <source>
        <dbReference type="ARBA" id="ARBA00007317"/>
    </source>
</evidence>
<reference evidence="13" key="1">
    <citation type="submission" date="2011-02" db="EMBL/GenBank/DDBJ databases">
        <title>The complete genome of Planctomyces brasiliensis DSM 5305.</title>
        <authorList>
            <person name="Lucas S."/>
            <person name="Copeland A."/>
            <person name="Lapidus A."/>
            <person name="Bruce D."/>
            <person name="Goodwin L."/>
            <person name="Pitluck S."/>
            <person name="Kyrpides N."/>
            <person name="Mavromatis K."/>
            <person name="Pagani I."/>
            <person name="Ivanova N."/>
            <person name="Ovchinnikova G."/>
            <person name="Lu M."/>
            <person name="Detter J.C."/>
            <person name="Han C."/>
            <person name="Land M."/>
            <person name="Hauser L."/>
            <person name="Markowitz V."/>
            <person name="Cheng J.-F."/>
            <person name="Hugenholtz P."/>
            <person name="Woyke T."/>
            <person name="Wu D."/>
            <person name="Tindall B."/>
            <person name="Pomrenke H.G."/>
            <person name="Brambilla E."/>
            <person name="Klenk H.-P."/>
            <person name="Eisen J.A."/>
        </authorList>
    </citation>
    <scope>NUCLEOTIDE SEQUENCE [LARGE SCALE GENOMIC DNA]</scope>
    <source>
        <strain evidence="13">ATCC 49424 / DSM 5305 / JCM 21570 / NBRC 103401 / IFAM 1448</strain>
    </source>
</reference>
<dbReference type="SUPFAM" id="SSF52777">
    <property type="entry name" value="CoA-dependent acyltransferases"/>
    <property type="match status" value="1"/>
</dbReference>
<dbReference type="InterPro" id="IPR036625">
    <property type="entry name" value="E3-bd_dom_sf"/>
</dbReference>
<dbReference type="PANTHER" id="PTHR43178:SF2">
    <property type="entry name" value="DIHYDROLIPOYLLYSINE-RESIDUE ACETYLTRANSFERASE COMPONENT OF PYRUVATE DEHYDROGENASE COMPLEX"/>
    <property type="match status" value="1"/>
</dbReference>
<dbReference type="RefSeq" id="WP_013630808.1">
    <property type="nucleotide sequence ID" value="NC_015174.1"/>
</dbReference>
<keyword evidence="5 8" id="KW-0450">Lipoyl</keyword>
<evidence type="ECO:0000256" key="6">
    <source>
        <dbReference type="ARBA" id="ARBA00023315"/>
    </source>
</evidence>
<dbReference type="FunFam" id="3.30.559.10:FF:000004">
    <property type="entry name" value="Acetyltransferase component of pyruvate dehydrogenase complex"/>
    <property type="match status" value="1"/>
</dbReference>
<evidence type="ECO:0000259" key="11">
    <source>
        <dbReference type="PROSITE" id="PS51826"/>
    </source>
</evidence>
<evidence type="ECO:0000313" key="12">
    <source>
        <dbReference type="EMBL" id="ADY62104.1"/>
    </source>
</evidence>
<comment type="cofactor">
    <cofactor evidence="1 8">
        <name>(R)-lipoate</name>
        <dbReference type="ChEBI" id="CHEBI:83088"/>
    </cofactor>
</comment>
<dbReference type="InterPro" id="IPR050743">
    <property type="entry name" value="2-oxoacid_DH_E2_comp"/>
</dbReference>
<evidence type="ECO:0000256" key="7">
    <source>
        <dbReference type="ARBA" id="ARBA00048370"/>
    </source>
</evidence>
<dbReference type="InterPro" id="IPR011053">
    <property type="entry name" value="Single_hybrid_motif"/>
</dbReference>
<protein>
    <recommendedName>
        <fullName evidence="8">Dihydrolipoamide acetyltransferase component of pyruvate dehydrogenase complex</fullName>
        <ecNumber evidence="8">2.3.1.-</ecNumber>
    </recommendedName>
</protein>
<dbReference type="CDD" id="cd06849">
    <property type="entry name" value="lipoyl_domain"/>
    <property type="match status" value="1"/>
</dbReference>
<dbReference type="GO" id="GO:0005737">
    <property type="term" value="C:cytoplasm"/>
    <property type="evidence" value="ECO:0007669"/>
    <property type="project" value="TreeGrafter"/>
</dbReference>
<feature type="compositionally biased region" description="Polar residues" evidence="9">
    <location>
        <begin position="121"/>
        <end position="134"/>
    </location>
</feature>
<feature type="compositionally biased region" description="Basic and acidic residues" evidence="9">
    <location>
        <begin position="88"/>
        <end position="111"/>
    </location>
</feature>
<dbReference type="Proteomes" id="UP000006860">
    <property type="component" value="Chromosome"/>
</dbReference>
<dbReference type="InterPro" id="IPR000089">
    <property type="entry name" value="Biotin_lipoyl"/>
</dbReference>
<gene>
    <name evidence="12" type="ordered locus">Plabr_4533</name>
</gene>
<comment type="subunit">
    <text evidence="3">Forms a 24-polypeptide structural core with octahedral symmetry.</text>
</comment>
<feature type="domain" description="Lipoyl-binding" evidence="10">
    <location>
        <begin position="2"/>
        <end position="77"/>
    </location>
</feature>
<dbReference type="KEGG" id="pbs:Plabr_4533"/>
<evidence type="ECO:0000313" key="13">
    <source>
        <dbReference type="Proteomes" id="UP000006860"/>
    </source>
</evidence>
<dbReference type="eggNOG" id="COG0508">
    <property type="taxonomic scope" value="Bacteria"/>
</dbReference>
<dbReference type="PANTHER" id="PTHR43178">
    <property type="entry name" value="DIHYDROLIPOAMIDE ACETYLTRANSFERASE COMPONENT OF PYRUVATE DEHYDROGENASE COMPLEX"/>
    <property type="match status" value="1"/>
</dbReference>
<dbReference type="InterPro" id="IPR023213">
    <property type="entry name" value="CAT-like_dom_sf"/>
</dbReference>
<proteinExistence type="inferred from homology"/>
<accession>F0SMC5</accession>
<dbReference type="PROSITE" id="PS51826">
    <property type="entry name" value="PSBD"/>
    <property type="match status" value="1"/>
</dbReference>
<dbReference type="GO" id="GO:0006086">
    <property type="term" value="P:pyruvate decarboxylation to acetyl-CoA"/>
    <property type="evidence" value="ECO:0007669"/>
    <property type="project" value="TreeGrafter"/>
</dbReference>
<organism evidence="12 13">
    <name type="scientific">Rubinisphaera brasiliensis (strain ATCC 49424 / DSM 5305 / JCM 21570 / IAM 15109 / NBRC 103401 / IFAM 1448)</name>
    <name type="common">Planctomyces brasiliensis</name>
    <dbReference type="NCBI Taxonomy" id="756272"/>
    <lineage>
        <taxon>Bacteria</taxon>
        <taxon>Pseudomonadati</taxon>
        <taxon>Planctomycetota</taxon>
        <taxon>Planctomycetia</taxon>
        <taxon>Planctomycetales</taxon>
        <taxon>Planctomycetaceae</taxon>
        <taxon>Rubinisphaera</taxon>
    </lineage>
</organism>
<feature type="region of interest" description="Disordered" evidence="9">
    <location>
        <begin position="80"/>
        <end position="149"/>
    </location>
</feature>
<dbReference type="GO" id="GO:0004742">
    <property type="term" value="F:dihydrolipoyllysine-residue acetyltransferase activity"/>
    <property type="evidence" value="ECO:0007669"/>
    <property type="project" value="UniProtKB-EC"/>
</dbReference>
<dbReference type="OrthoDB" id="9805770at2"/>
<dbReference type="InterPro" id="IPR001078">
    <property type="entry name" value="2-oxoacid_DH_actylTfrase"/>
</dbReference>
<dbReference type="Pfam" id="PF02817">
    <property type="entry name" value="E3_binding"/>
    <property type="match status" value="1"/>
</dbReference>
<evidence type="ECO:0000256" key="8">
    <source>
        <dbReference type="RuleBase" id="RU003423"/>
    </source>
</evidence>
<keyword evidence="13" id="KW-1185">Reference proteome</keyword>
<sequence length="444" mass="46997">MAIEFKLPEVSEGVESADIAELHVKEGDTITANQIVAEVETEKALAEIECPHAGRVAKVHVSAGDSVAIGAVLLTIEESNGAESSDSGSKDDAPKAEEKQEEKKEESKPAEQKSAPAENKQPASTSAPARQPSATVPADEDRAPAPAGPATRRLARDLGVDLYQVNGSGPGGRITQEDVQNYVKQRLTQPAAAAGGGGPIAPPPLPDFSEFGNTRREALNKIGKTAAQHLTTSWNVIPHVTQHDLADITDIEMARKTFLAGPGKNGPKVTMTAIAIKAAVTALKAFPKFNSSLDPETNEIVYKEYYNIGVAVDTENGLVVPVVKDVDKKSLVQIAADVTDLAVKARDRKLGMADMKGANFTITNLGGIGGTAFTPIVSYPEVAILGMSRGQKQLSLIDGELEERLKLPLSLSYDHRVINGADAARFIVKLSALLSDPFTLLSEC</sequence>
<dbReference type="Gene3D" id="3.30.559.10">
    <property type="entry name" value="Chloramphenicol acetyltransferase-like domain"/>
    <property type="match status" value="1"/>
</dbReference>
<evidence type="ECO:0000256" key="5">
    <source>
        <dbReference type="ARBA" id="ARBA00022823"/>
    </source>
</evidence>
<keyword evidence="4 8" id="KW-0808">Transferase</keyword>
<name>F0SMC5_RUBBR</name>
<dbReference type="Gene3D" id="2.40.50.100">
    <property type="match status" value="1"/>
</dbReference>
<feature type="region of interest" description="Disordered" evidence="9">
    <location>
        <begin position="191"/>
        <end position="210"/>
    </location>
</feature>
<dbReference type="EMBL" id="CP002546">
    <property type="protein sequence ID" value="ADY62104.1"/>
    <property type="molecule type" value="Genomic_DNA"/>
</dbReference>
<dbReference type="AlphaFoldDB" id="F0SMC5"/>
<evidence type="ECO:0000256" key="4">
    <source>
        <dbReference type="ARBA" id="ARBA00022679"/>
    </source>
</evidence>
<evidence type="ECO:0000259" key="10">
    <source>
        <dbReference type="PROSITE" id="PS50968"/>
    </source>
</evidence>
<dbReference type="EC" id="2.3.1.-" evidence="8"/>